<evidence type="ECO:0000313" key="2">
    <source>
        <dbReference type="EMBL" id="CAD9660572.1"/>
    </source>
</evidence>
<dbReference type="AlphaFoldDB" id="A0A7S2R4M3"/>
<gene>
    <name evidence="2" type="ORF">RMAR1173_LOCUS547</name>
</gene>
<feature type="region of interest" description="Disordered" evidence="1">
    <location>
        <begin position="73"/>
        <end position="142"/>
    </location>
</feature>
<organism evidence="2">
    <name type="scientific">Rhizochromulina marina</name>
    <dbReference type="NCBI Taxonomy" id="1034831"/>
    <lineage>
        <taxon>Eukaryota</taxon>
        <taxon>Sar</taxon>
        <taxon>Stramenopiles</taxon>
        <taxon>Ochrophyta</taxon>
        <taxon>Dictyochophyceae</taxon>
        <taxon>Rhizochromulinales</taxon>
        <taxon>Rhizochromulina</taxon>
    </lineage>
</organism>
<name>A0A7S2R4M3_9STRA</name>
<protein>
    <submittedName>
        <fullName evidence="2">Uncharacterized protein</fullName>
    </submittedName>
</protein>
<sequence length="142" mass="15032">MTRAPLGLLDEEELLKLQRAGLPSLQELLGEAAAGIGEHGRAMHPVMVGDGSEGRLLWTRVKGTELQAALEQSLAPGVSTGGAGKETQDNPEQDGAPDQFPSEPLPPVGVQEEKESGDPVGGVRPAEDEVQEQLKHPQVWVC</sequence>
<evidence type="ECO:0000256" key="1">
    <source>
        <dbReference type="SAM" id="MobiDB-lite"/>
    </source>
</evidence>
<proteinExistence type="predicted"/>
<accession>A0A7S2R4M3</accession>
<reference evidence="2" key="1">
    <citation type="submission" date="2021-01" db="EMBL/GenBank/DDBJ databases">
        <authorList>
            <person name="Corre E."/>
            <person name="Pelletier E."/>
            <person name="Niang G."/>
            <person name="Scheremetjew M."/>
            <person name="Finn R."/>
            <person name="Kale V."/>
            <person name="Holt S."/>
            <person name="Cochrane G."/>
            <person name="Meng A."/>
            <person name="Brown T."/>
            <person name="Cohen L."/>
        </authorList>
    </citation>
    <scope>NUCLEOTIDE SEQUENCE</scope>
    <source>
        <strain evidence="2">CCMP1243</strain>
    </source>
</reference>
<dbReference type="EMBL" id="HBHJ01000824">
    <property type="protein sequence ID" value="CAD9660572.1"/>
    <property type="molecule type" value="Transcribed_RNA"/>
</dbReference>